<dbReference type="Pfam" id="PF02687">
    <property type="entry name" value="FtsX"/>
    <property type="match status" value="2"/>
</dbReference>
<feature type="domain" description="ABC3 transporter permease C-terminal" evidence="8">
    <location>
        <begin position="278"/>
        <end position="394"/>
    </location>
</feature>
<feature type="transmembrane region" description="Helical" evidence="7">
    <location>
        <begin position="319"/>
        <end position="349"/>
    </location>
</feature>
<keyword evidence="4 7" id="KW-1133">Transmembrane helix</keyword>
<reference evidence="10" key="1">
    <citation type="submission" date="2009-11" db="EMBL/GenBank/DDBJ databases">
        <title>The complete chromosome of Xylanimonas cellulosilytica DSM 15894.</title>
        <authorList>
            <consortium name="US DOE Joint Genome Institute (JGI-PGF)"/>
            <person name="Lucas S."/>
            <person name="Copeland A."/>
            <person name="Lapidus A."/>
            <person name="Glavina del Rio T."/>
            <person name="Dalin E."/>
            <person name="Tice H."/>
            <person name="Bruce D."/>
            <person name="Goodwin L."/>
            <person name="Pitluck S."/>
            <person name="Kyrpides N."/>
            <person name="Mavromatis K."/>
            <person name="Ivanova N."/>
            <person name="Mikhailova N."/>
            <person name="Foster B."/>
            <person name="Clum A."/>
            <person name="Brettin T."/>
            <person name="Detter J.C."/>
            <person name="Han C."/>
            <person name="Larimer F."/>
            <person name="Land M."/>
            <person name="Hauser L."/>
            <person name="Markowitz V."/>
            <person name="Cheng J.F."/>
            <person name="Hugenholtz P."/>
            <person name="Woyke T."/>
            <person name="Wu D."/>
            <person name="Gehrich-Schroeter G."/>
            <person name="Schneider S."/>
            <person name="Pukall S.R."/>
            <person name="Klenk H.P."/>
            <person name="Eisen J.A."/>
        </authorList>
    </citation>
    <scope>NUCLEOTIDE SEQUENCE [LARGE SCALE GENOMIC DNA]</scope>
    <source>
        <strain evidence="10">DSM 15894 / CECT 5975 / LMG 20990 / XIL07</strain>
    </source>
</reference>
<evidence type="ECO:0000313" key="10">
    <source>
        <dbReference type="Proteomes" id="UP000002255"/>
    </source>
</evidence>
<name>D1BVB3_XYLCX</name>
<feature type="transmembrane region" description="Helical" evidence="7">
    <location>
        <begin position="416"/>
        <end position="437"/>
    </location>
</feature>
<feature type="transmembrane region" description="Helical" evidence="7">
    <location>
        <begin position="275"/>
        <end position="299"/>
    </location>
</feature>
<feature type="transmembrane region" description="Helical" evidence="7">
    <location>
        <begin position="746"/>
        <end position="771"/>
    </location>
</feature>
<feature type="transmembrane region" description="Helical" evidence="7">
    <location>
        <begin position="12"/>
        <end position="36"/>
    </location>
</feature>
<feature type="transmembrane region" description="Helical" evidence="7">
    <location>
        <begin position="792"/>
        <end position="820"/>
    </location>
</feature>
<evidence type="ECO:0000256" key="3">
    <source>
        <dbReference type="ARBA" id="ARBA00022692"/>
    </source>
</evidence>
<keyword evidence="5 7" id="KW-0472">Membrane</keyword>
<keyword evidence="10" id="KW-1185">Reference proteome</keyword>
<dbReference type="EMBL" id="CP001821">
    <property type="protein sequence ID" value="ACZ29384.1"/>
    <property type="molecule type" value="Genomic_DNA"/>
</dbReference>
<feature type="transmembrane region" description="Helical" evidence="7">
    <location>
        <begin position="511"/>
        <end position="533"/>
    </location>
</feature>
<dbReference type="GO" id="GO:0022857">
    <property type="term" value="F:transmembrane transporter activity"/>
    <property type="evidence" value="ECO:0007669"/>
    <property type="project" value="TreeGrafter"/>
</dbReference>
<dbReference type="PANTHER" id="PTHR30572:SF4">
    <property type="entry name" value="ABC TRANSPORTER PERMEASE YTRF"/>
    <property type="match status" value="1"/>
</dbReference>
<comment type="subcellular location">
    <subcellularLocation>
        <location evidence="1">Cell membrane</location>
        <topology evidence="1">Multi-pass membrane protein</topology>
    </subcellularLocation>
</comment>
<dbReference type="STRING" id="446471.Xcel_0345"/>
<dbReference type="PANTHER" id="PTHR30572">
    <property type="entry name" value="MEMBRANE COMPONENT OF TRANSPORTER-RELATED"/>
    <property type="match status" value="1"/>
</dbReference>
<dbReference type="KEGG" id="xce:Xcel_0345"/>
<sequence length="873" mass="88390">MIRVALRGVREHLVRFGLSVLAVTLGVAFVVGTFAFRGMLSATFDEIVATSVSADVYVRGTQAITSDVADQTGPPTSPASFGQQRNPVSAALAEDVAAVDGVDRAVPDYSGSIVLVGADGTAVVTQGPPSIAFGIDPEFPTAHLTAGDWPGPDELVLETGAVAASGLAVGDTATVVLGDSPRELTVSGTFAIDAAAAGAVLVGIDADTARETFAPDGQVPQIAVHAEPGVDPAGLTERVAAVLPAGSGAEAVDGDVVRDEASAAIQELLGFLQTFLLIFAAIALVVGSFIITNAFAMAVRERQRENALLRAVGASPAQVFAAVLAQAVAVGLVGSAIGVGLGVLLVHGIRAVLDRMGMPFGGDISLTGWQVAAAVGLGTLLCVVAAAVPARRAALVPPVQAMRDDVVPERGVRTRAVAGVLIAAVGGVLLYLASRLGSRLGDRLTGWAWVDDLNPRWVLGVGAGLLLLGVLVGSPAVARWVLHGLGAPAAWLLRPLGGLARGNVTRNPRRTAATAGALTIGMALVACTGVIAASTEASVHTVVHTELRAPLLVDSATFRVPADAVAAVQAVPGVGSTEVVRIGTTAAAPPDDDADDARAVPLAGVSTAFFTDAVNAQELAGDPTTALVGGKAAVVRRTARDLGVQVGDELRLGLGEHARTVQVGAVFESQVVGTGVLVRGDLFDSIVPQAQESVRAIYVTPADGTDVETLRADLREAVTPFVVLTVRDRDETASAVADQVNQAVAILYALLALSIVIALLGIVNTLALSVIERTREIGLLRAVGLGRLQLAAVIAIESVLIAVYGTVLGVATGIAVAAALPGVLADEGLSRLAIPWGQVLAVLGIAVVIGLVAAIGPAVRAARLPVLEAVTVD</sequence>
<feature type="domain" description="ABC3 transporter permease C-terminal" evidence="8">
    <location>
        <begin position="749"/>
        <end position="865"/>
    </location>
</feature>
<evidence type="ECO:0000256" key="5">
    <source>
        <dbReference type="ARBA" id="ARBA00023136"/>
    </source>
</evidence>
<evidence type="ECO:0000256" key="2">
    <source>
        <dbReference type="ARBA" id="ARBA00022475"/>
    </source>
</evidence>
<evidence type="ECO:0000256" key="4">
    <source>
        <dbReference type="ARBA" id="ARBA00022989"/>
    </source>
</evidence>
<organism evidence="9 10">
    <name type="scientific">Xylanimonas cellulosilytica (strain DSM 15894 / JCM 12276 / CECT 5975 / KCTC 9989 / LMG 20990 / NBRC 107835 / XIL07)</name>
    <dbReference type="NCBI Taxonomy" id="446471"/>
    <lineage>
        <taxon>Bacteria</taxon>
        <taxon>Bacillati</taxon>
        <taxon>Actinomycetota</taxon>
        <taxon>Actinomycetes</taxon>
        <taxon>Micrococcales</taxon>
        <taxon>Promicromonosporaceae</taxon>
        <taxon>Xylanimonas</taxon>
    </lineage>
</organism>
<dbReference type="eggNOG" id="COG0577">
    <property type="taxonomic scope" value="Bacteria"/>
</dbReference>
<dbReference type="eggNOG" id="COG4591">
    <property type="taxonomic scope" value="Bacteria"/>
</dbReference>
<feature type="transmembrane region" description="Helical" evidence="7">
    <location>
        <begin position="832"/>
        <end position="855"/>
    </location>
</feature>
<reference evidence="9 10" key="2">
    <citation type="journal article" date="2010" name="Stand. Genomic Sci.">
        <title>Complete genome sequence of Xylanimonas cellulosilytica type strain (XIL07).</title>
        <authorList>
            <person name="Foster B."/>
            <person name="Pukall R."/>
            <person name="Abt B."/>
            <person name="Nolan M."/>
            <person name="Glavina Del Rio T."/>
            <person name="Chen F."/>
            <person name="Lucas S."/>
            <person name="Tice H."/>
            <person name="Pitluck S."/>
            <person name="Cheng J.-F."/>
            <person name="Chertkov O."/>
            <person name="Brettin T."/>
            <person name="Han C."/>
            <person name="Detter J.C."/>
            <person name="Bruce D."/>
            <person name="Goodwin L."/>
            <person name="Ivanova N."/>
            <person name="Mavromatis K."/>
            <person name="Pati A."/>
            <person name="Mikhailova N."/>
            <person name="Chen A."/>
            <person name="Palaniappan K."/>
            <person name="Land M."/>
            <person name="Hauser L."/>
            <person name="Chang Y.-J."/>
            <person name="Jeffries C.D."/>
            <person name="Chain P."/>
            <person name="Rohde M."/>
            <person name="Goeker M."/>
            <person name="Bristow J."/>
            <person name="Eisen J.A."/>
            <person name="Markowitz V."/>
            <person name="Hugenholtz P."/>
            <person name="Kyrpides N.C."/>
            <person name="Klenk H.-P."/>
            <person name="Lapidus A."/>
        </authorList>
    </citation>
    <scope>NUCLEOTIDE SEQUENCE [LARGE SCALE GENOMIC DNA]</scope>
    <source>
        <strain evidence="10">DSM 15894 / CECT 5975 / LMG 20990 / XIL07</strain>
    </source>
</reference>
<dbReference type="InterPro" id="IPR003838">
    <property type="entry name" value="ABC3_permease_C"/>
</dbReference>
<protein>
    <recommendedName>
        <fullName evidence="8">ABC3 transporter permease C-terminal domain-containing protein</fullName>
    </recommendedName>
</protein>
<accession>D1BVB3</accession>
<evidence type="ECO:0000256" key="1">
    <source>
        <dbReference type="ARBA" id="ARBA00004651"/>
    </source>
</evidence>
<comment type="similarity">
    <text evidence="6">Belongs to the ABC-4 integral membrane protein family.</text>
</comment>
<dbReference type="GO" id="GO:0005886">
    <property type="term" value="C:plasma membrane"/>
    <property type="evidence" value="ECO:0007669"/>
    <property type="project" value="UniProtKB-SubCell"/>
</dbReference>
<dbReference type="Proteomes" id="UP000002255">
    <property type="component" value="Chromosome"/>
</dbReference>
<evidence type="ECO:0000313" key="9">
    <source>
        <dbReference type="EMBL" id="ACZ29384.1"/>
    </source>
</evidence>
<proteinExistence type="inferred from homology"/>
<keyword evidence="2" id="KW-1003">Cell membrane</keyword>
<feature type="transmembrane region" description="Helical" evidence="7">
    <location>
        <begin position="369"/>
        <end position="388"/>
    </location>
</feature>
<evidence type="ECO:0000259" key="8">
    <source>
        <dbReference type="Pfam" id="PF02687"/>
    </source>
</evidence>
<keyword evidence="3 7" id="KW-0812">Transmembrane</keyword>
<dbReference type="HOGENOM" id="CLU_012341_1_0_11"/>
<evidence type="ECO:0000256" key="6">
    <source>
        <dbReference type="ARBA" id="ARBA00038076"/>
    </source>
</evidence>
<dbReference type="OrthoDB" id="9780560at2"/>
<dbReference type="AlphaFoldDB" id="D1BVB3"/>
<feature type="transmembrane region" description="Helical" evidence="7">
    <location>
        <begin position="457"/>
        <end position="482"/>
    </location>
</feature>
<gene>
    <name evidence="9" type="ordered locus">Xcel_0345</name>
</gene>
<dbReference type="InterPro" id="IPR050250">
    <property type="entry name" value="Macrolide_Exporter_MacB"/>
</dbReference>
<evidence type="ECO:0000256" key="7">
    <source>
        <dbReference type="SAM" id="Phobius"/>
    </source>
</evidence>